<dbReference type="GO" id="GO:0045259">
    <property type="term" value="C:proton-transporting ATP synthase complex"/>
    <property type="evidence" value="ECO:0007669"/>
    <property type="project" value="UniProtKB-KW"/>
</dbReference>
<evidence type="ECO:0000256" key="13">
    <source>
        <dbReference type="ARBA" id="ARBA00031669"/>
    </source>
</evidence>
<proteinExistence type="inferred from homology"/>
<evidence type="ECO:0000256" key="4">
    <source>
        <dbReference type="ARBA" id="ARBA00022448"/>
    </source>
</evidence>
<dbReference type="InterPro" id="IPR020546">
    <property type="entry name" value="ATP_synth_F1_dsu/esu_N"/>
</dbReference>
<sequence>MSFVARTLRPVTTLARTTRLASRFYASEASGAAAGKLVVNFALPHESVMKNKEMNQVDMAAVSGDLGILADHVPTIEQLKPGVIDFISDSGSQKYFVSGGFAIMNPNSVLNINAVEAFKLEDVDPQAVAANLAESQRLVSSAKDELTKEAAAIEVELYESLQSALSGKSK</sequence>
<comment type="similarity">
    <text evidence="2">Belongs to the ATPase epsilon chain family.</text>
</comment>
<evidence type="ECO:0000256" key="9">
    <source>
        <dbReference type="ARBA" id="ARBA00023128"/>
    </source>
</evidence>
<keyword evidence="8" id="KW-0406">Ion transport</keyword>
<reference evidence="15" key="1">
    <citation type="submission" date="2022-07" db="EMBL/GenBank/DDBJ databases">
        <title>Phylogenomic reconstructions and comparative analyses of Kickxellomycotina fungi.</title>
        <authorList>
            <person name="Reynolds N.K."/>
            <person name="Stajich J.E."/>
            <person name="Barry K."/>
            <person name="Grigoriev I.V."/>
            <person name="Crous P."/>
            <person name="Smith M.E."/>
        </authorList>
    </citation>
    <scope>NUCLEOTIDE SEQUENCE</scope>
    <source>
        <strain evidence="15">NRRL 1566</strain>
    </source>
</reference>
<evidence type="ECO:0000313" key="15">
    <source>
        <dbReference type="EMBL" id="KAJ2844614.1"/>
    </source>
</evidence>
<evidence type="ECO:0000256" key="5">
    <source>
        <dbReference type="ARBA" id="ARBA00022781"/>
    </source>
</evidence>
<comment type="subcellular location">
    <subcellularLocation>
        <location evidence="1">Mitochondrion inner membrane</location>
    </subcellularLocation>
</comment>
<dbReference type="AlphaFoldDB" id="A0A9W8I9F6"/>
<dbReference type="Pfam" id="PF02823">
    <property type="entry name" value="ATP-synt_DE_N"/>
    <property type="match status" value="1"/>
</dbReference>
<evidence type="ECO:0000256" key="10">
    <source>
        <dbReference type="ARBA" id="ARBA00023136"/>
    </source>
</evidence>
<dbReference type="PANTHER" id="PTHR13822:SF7">
    <property type="entry name" value="ATP SYNTHASE SUBUNIT DELTA, MITOCHONDRIAL"/>
    <property type="match status" value="1"/>
</dbReference>
<evidence type="ECO:0000256" key="11">
    <source>
        <dbReference type="ARBA" id="ARBA00023196"/>
    </source>
</evidence>
<keyword evidence="4" id="KW-0813">Transport</keyword>
<evidence type="ECO:0000256" key="7">
    <source>
        <dbReference type="ARBA" id="ARBA00022946"/>
    </source>
</evidence>
<dbReference type="Gene3D" id="2.60.15.10">
    <property type="entry name" value="F0F1 ATP synthase delta/epsilon subunit, N-terminal"/>
    <property type="match status" value="1"/>
</dbReference>
<feature type="domain" description="ATP synthase F1 complex delta/epsilon subunit N-terminal" evidence="14">
    <location>
        <begin position="43"/>
        <end position="109"/>
    </location>
</feature>
<dbReference type="Proteomes" id="UP001139887">
    <property type="component" value="Unassembled WGS sequence"/>
</dbReference>
<dbReference type="Gene3D" id="1.20.5.440">
    <property type="entry name" value="ATP synthase delta/epsilon subunit, C-terminal domain"/>
    <property type="match status" value="1"/>
</dbReference>
<evidence type="ECO:0000313" key="16">
    <source>
        <dbReference type="Proteomes" id="UP001139887"/>
    </source>
</evidence>
<dbReference type="OrthoDB" id="270171at2759"/>
<evidence type="ECO:0000256" key="6">
    <source>
        <dbReference type="ARBA" id="ARBA00022792"/>
    </source>
</evidence>
<dbReference type="PANTHER" id="PTHR13822">
    <property type="entry name" value="ATP SYNTHASE DELTA/EPSILON CHAIN"/>
    <property type="match status" value="1"/>
</dbReference>
<keyword evidence="7" id="KW-0809">Transit peptide</keyword>
<dbReference type="FunFam" id="2.60.15.10:FF:000003">
    <property type="entry name" value="ATP synthase subunit delta, mitochondrial"/>
    <property type="match status" value="1"/>
</dbReference>
<dbReference type="SUPFAM" id="SSF51344">
    <property type="entry name" value="Epsilon subunit of F1F0-ATP synthase N-terminal domain"/>
    <property type="match status" value="1"/>
</dbReference>
<organism evidence="15 16">
    <name type="scientific">Coemansia brasiliensis</name>
    <dbReference type="NCBI Taxonomy" id="2650707"/>
    <lineage>
        <taxon>Eukaryota</taxon>
        <taxon>Fungi</taxon>
        <taxon>Fungi incertae sedis</taxon>
        <taxon>Zoopagomycota</taxon>
        <taxon>Kickxellomycotina</taxon>
        <taxon>Kickxellomycetes</taxon>
        <taxon>Kickxellales</taxon>
        <taxon>Kickxellaceae</taxon>
        <taxon>Coemansia</taxon>
    </lineage>
</organism>
<keyword evidence="5" id="KW-0375">Hydrogen ion transport</keyword>
<dbReference type="CDD" id="cd12152">
    <property type="entry name" value="F1-ATPase_delta"/>
    <property type="match status" value="1"/>
</dbReference>
<accession>A0A9W8I9F6</accession>
<keyword evidence="9" id="KW-0496">Mitochondrion</keyword>
<keyword evidence="10" id="KW-0472">Membrane</keyword>
<dbReference type="InterPro" id="IPR036771">
    <property type="entry name" value="ATPsynth_dsu/esu_N"/>
</dbReference>
<keyword evidence="11" id="KW-0139">CF(1)</keyword>
<evidence type="ECO:0000259" key="14">
    <source>
        <dbReference type="Pfam" id="PF02823"/>
    </source>
</evidence>
<gene>
    <name evidence="15" type="primary">ATP16</name>
    <name evidence="15" type="ORF">IWW36_005116</name>
</gene>
<evidence type="ECO:0000256" key="1">
    <source>
        <dbReference type="ARBA" id="ARBA00004273"/>
    </source>
</evidence>
<evidence type="ECO:0000256" key="8">
    <source>
        <dbReference type="ARBA" id="ARBA00023065"/>
    </source>
</evidence>
<evidence type="ECO:0000256" key="2">
    <source>
        <dbReference type="ARBA" id="ARBA00005712"/>
    </source>
</evidence>
<dbReference type="GO" id="GO:0005743">
    <property type="term" value="C:mitochondrial inner membrane"/>
    <property type="evidence" value="ECO:0007669"/>
    <property type="project" value="UniProtKB-SubCell"/>
</dbReference>
<keyword evidence="12" id="KW-0066">ATP synthesis</keyword>
<dbReference type="EMBL" id="JANBUW010001030">
    <property type="protein sequence ID" value="KAJ2844614.1"/>
    <property type="molecule type" value="Genomic_DNA"/>
</dbReference>
<protein>
    <recommendedName>
        <fullName evidence="3">ATP synthase subunit delta, mitochondrial</fullName>
    </recommendedName>
    <alternativeName>
        <fullName evidence="13">F-ATPase delta subunit</fullName>
    </alternativeName>
</protein>
<evidence type="ECO:0000256" key="3">
    <source>
        <dbReference type="ARBA" id="ARBA00016960"/>
    </source>
</evidence>
<keyword evidence="6" id="KW-0999">Mitochondrion inner membrane</keyword>
<dbReference type="HAMAP" id="MF_00530">
    <property type="entry name" value="ATP_synth_epsil_bac"/>
    <property type="match status" value="1"/>
</dbReference>
<name>A0A9W8I9F6_9FUNG</name>
<dbReference type="InterPro" id="IPR001469">
    <property type="entry name" value="ATP_synth_F1_dsu/esu"/>
</dbReference>
<evidence type="ECO:0000256" key="12">
    <source>
        <dbReference type="ARBA" id="ARBA00023310"/>
    </source>
</evidence>
<dbReference type="GO" id="GO:0046933">
    <property type="term" value="F:proton-transporting ATP synthase activity, rotational mechanism"/>
    <property type="evidence" value="ECO:0007669"/>
    <property type="project" value="InterPro"/>
</dbReference>
<comment type="caution">
    <text evidence="15">The sequence shown here is derived from an EMBL/GenBank/DDBJ whole genome shotgun (WGS) entry which is preliminary data.</text>
</comment>
<keyword evidence="16" id="KW-1185">Reference proteome</keyword>